<evidence type="ECO:0000313" key="1">
    <source>
        <dbReference type="EMBL" id="SMB27990.1"/>
    </source>
</evidence>
<name>A0A7Z7MW21_9PROT</name>
<gene>
    <name evidence="1" type="ORF">SDENCHOL_20524</name>
</gene>
<protein>
    <submittedName>
        <fullName evidence="1">Uncharacterized protein</fullName>
    </submittedName>
</protein>
<proteinExistence type="predicted"/>
<sequence length="61" mass="7270">MLEHDAPHRDVVWASDYNHPLSHFRQMDFGHEGKWPAAGMILPAWPHRLLSWSHPHHEPFR</sequence>
<keyword evidence="2" id="KW-1185">Reference proteome</keyword>
<organism evidence="1 2">
    <name type="scientific">Sterolibacterium denitrificans</name>
    <dbReference type="NCBI Taxonomy" id="157592"/>
    <lineage>
        <taxon>Bacteria</taxon>
        <taxon>Pseudomonadati</taxon>
        <taxon>Pseudomonadota</taxon>
        <taxon>Betaproteobacteria</taxon>
        <taxon>Nitrosomonadales</taxon>
        <taxon>Sterolibacteriaceae</taxon>
        <taxon>Sterolibacterium</taxon>
    </lineage>
</organism>
<evidence type="ECO:0000313" key="2">
    <source>
        <dbReference type="Proteomes" id="UP000242886"/>
    </source>
</evidence>
<dbReference type="EMBL" id="LT837803">
    <property type="protein sequence ID" value="SMB27990.1"/>
    <property type="molecule type" value="Genomic_DNA"/>
</dbReference>
<accession>A0A7Z7MW21</accession>
<dbReference type="Proteomes" id="UP000242886">
    <property type="component" value="Chromosome SDENCHOL"/>
</dbReference>
<dbReference type="AlphaFoldDB" id="A0A7Z7MW21"/>
<reference evidence="1" key="1">
    <citation type="submission" date="2017-03" db="EMBL/GenBank/DDBJ databases">
        <authorList>
            <consortium name="AG Boll"/>
        </authorList>
    </citation>
    <scope>NUCLEOTIDE SEQUENCE [LARGE SCALE GENOMIC DNA]</scope>
    <source>
        <strain evidence="1">Chol</strain>
    </source>
</reference>